<evidence type="ECO:0000259" key="2">
    <source>
        <dbReference type="Pfam" id="PF14309"/>
    </source>
</evidence>
<feature type="domain" description="DUF4378" evidence="2">
    <location>
        <begin position="221"/>
        <end position="311"/>
    </location>
</feature>
<accession>A0AAV5K539</accession>
<feature type="compositionally biased region" description="Polar residues" evidence="1">
    <location>
        <begin position="82"/>
        <end position="107"/>
    </location>
</feature>
<dbReference type="AlphaFoldDB" id="A0AAV5K539"/>
<dbReference type="PANTHER" id="PTHR37613">
    <property type="entry name" value="DUF4378 DOMAIN PROTEIN"/>
    <property type="match status" value="1"/>
</dbReference>
<feature type="region of interest" description="Disordered" evidence="1">
    <location>
        <begin position="70"/>
        <end position="117"/>
    </location>
</feature>
<evidence type="ECO:0000313" key="3">
    <source>
        <dbReference type="EMBL" id="GKV20031.1"/>
    </source>
</evidence>
<proteinExistence type="predicted"/>
<dbReference type="PANTHER" id="PTHR37613:SF4">
    <property type="entry name" value="DUF4378 DOMAIN-CONTAINING PROTEIN"/>
    <property type="match status" value="1"/>
</dbReference>
<organism evidence="3 4">
    <name type="scientific">Rubroshorea leprosula</name>
    <dbReference type="NCBI Taxonomy" id="152421"/>
    <lineage>
        <taxon>Eukaryota</taxon>
        <taxon>Viridiplantae</taxon>
        <taxon>Streptophyta</taxon>
        <taxon>Embryophyta</taxon>
        <taxon>Tracheophyta</taxon>
        <taxon>Spermatophyta</taxon>
        <taxon>Magnoliopsida</taxon>
        <taxon>eudicotyledons</taxon>
        <taxon>Gunneridae</taxon>
        <taxon>Pentapetalae</taxon>
        <taxon>rosids</taxon>
        <taxon>malvids</taxon>
        <taxon>Malvales</taxon>
        <taxon>Dipterocarpaceae</taxon>
        <taxon>Rubroshorea</taxon>
    </lineage>
</organism>
<protein>
    <recommendedName>
        <fullName evidence="2">DUF4378 domain-containing protein</fullName>
    </recommendedName>
</protein>
<sequence length="325" mass="37541">MATSTNFQPPKLGEFLQEQQEPFILEVYLSERGRVKKGMNSEANNSSNNRKKFPLFSKVLRAVYSKLLSRNKSSDDKHAKPRTTQEVAESDRFSSTSSRTVYNSFPESDTEEPLTPANHSQFVKFHDQRGNEADTDEKFQWRRVKDSKEHSPTSVLEPPCSRGFPIHNETEEFIFTKSASDLLQSATGKSNFAGSRELRELVWINPPSHSQYLISKKVLHQTKQLMFDCVRELVENRKGKERRGSNSKEVLGAEELRQLIWEKIKCWGKLSNMTQLLDSDFVHSLHEWSDFESERRDIGLELGDAILEDIYMEIVTDMNDLQARM</sequence>
<dbReference type="Proteomes" id="UP001054252">
    <property type="component" value="Unassembled WGS sequence"/>
</dbReference>
<gene>
    <name evidence="3" type="ORF">SLEP1_g30210</name>
</gene>
<dbReference type="InterPro" id="IPR025486">
    <property type="entry name" value="DUF4378"/>
</dbReference>
<reference evidence="3 4" key="1">
    <citation type="journal article" date="2021" name="Commun. Biol.">
        <title>The genome of Shorea leprosula (Dipterocarpaceae) highlights the ecological relevance of drought in aseasonal tropical rainforests.</title>
        <authorList>
            <person name="Ng K.K.S."/>
            <person name="Kobayashi M.J."/>
            <person name="Fawcett J.A."/>
            <person name="Hatakeyama M."/>
            <person name="Paape T."/>
            <person name="Ng C.H."/>
            <person name="Ang C.C."/>
            <person name="Tnah L.H."/>
            <person name="Lee C.T."/>
            <person name="Nishiyama T."/>
            <person name="Sese J."/>
            <person name="O'Brien M.J."/>
            <person name="Copetti D."/>
            <person name="Mohd Noor M.I."/>
            <person name="Ong R.C."/>
            <person name="Putra M."/>
            <person name="Sireger I.Z."/>
            <person name="Indrioko S."/>
            <person name="Kosugi Y."/>
            <person name="Izuno A."/>
            <person name="Isagi Y."/>
            <person name="Lee S.L."/>
            <person name="Shimizu K.K."/>
        </authorList>
    </citation>
    <scope>NUCLEOTIDE SEQUENCE [LARGE SCALE GENOMIC DNA]</scope>
    <source>
        <strain evidence="3">214</strain>
    </source>
</reference>
<dbReference type="EMBL" id="BPVZ01000054">
    <property type="protein sequence ID" value="GKV20031.1"/>
    <property type="molecule type" value="Genomic_DNA"/>
</dbReference>
<name>A0AAV5K539_9ROSI</name>
<comment type="caution">
    <text evidence="3">The sequence shown here is derived from an EMBL/GenBank/DDBJ whole genome shotgun (WGS) entry which is preliminary data.</text>
</comment>
<evidence type="ECO:0000313" key="4">
    <source>
        <dbReference type="Proteomes" id="UP001054252"/>
    </source>
</evidence>
<evidence type="ECO:0000256" key="1">
    <source>
        <dbReference type="SAM" id="MobiDB-lite"/>
    </source>
</evidence>
<dbReference type="Pfam" id="PF14309">
    <property type="entry name" value="DUF4378"/>
    <property type="match status" value="1"/>
</dbReference>
<keyword evidence="4" id="KW-1185">Reference proteome</keyword>